<name>A0A5J5IEH7_9BACT</name>
<feature type="signal peptide" evidence="1">
    <location>
        <begin position="1"/>
        <end position="20"/>
    </location>
</feature>
<protein>
    <submittedName>
        <fullName evidence="2">Porin</fullName>
    </submittedName>
</protein>
<accession>A0A5J5IEH7</accession>
<dbReference type="Pfam" id="PF07642">
    <property type="entry name" value="BBP2"/>
    <property type="match status" value="1"/>
</dbReference>
<proteinExistence type="predicted"/>
<dbReference type="InterPro" id="IPR011486">
    <property type="entry name" value="BBP2"/>
</dbReference>
<dbReference type="AlphaFoldDB" id="A0A5J5IEH7"/>
<dbReference type="Proteomes" id="UP000326903">
    <property type="component" value="Unassembled WGS sequence"/>
</dbReference>
<keyword evidence="1" id="KW-0732">Signal</keyword>
<dbReference type="EMBL" id="VYQF01000004">
    <property type="protein sequence ID" value="KAA9038116.1"/>
    <property type="molecule type" value="Genomic_DNA"/>
</dbReference>
<dbReference type="RefSeq" id="WP_150415676.1">
    <property type="nucleotide sequence ID" value="NZ_VYQF01000004.1"/>
</dbReference>
<keyword evidence="3" id="KW-1185">Reference proteome</keyword>
<dbReference type="SUPFAM" id="SSF56935">
    <property type="entry name" value="Porins"/>
    <property type="match status" value="1"/>
</dbReference>
<organism evidence="2 3">
    <name type="scientific">Ginsengibacter hankyongi</name>
    <dbReference type="NCBI Taxonomy" id="2607284"/>
    <lineage>
        <taxon>Bacteria</taxon>
        <taxon>Pseudomonadati</taxon>
        <taxon>Bacteroidota</taxon>
        <taxon>Chitinophagia</taxon>
        <taxon>Chitinophagales</taxon>
        <taxon>Chitinophagaceae</taxon>
        <taxon>Ginsengibacter</taxon>
    </lineage>
</organism>
<sequence length="357" mass="38606">MLRKFFLGAIVCLSFIQSFSQDSTQTAAPTSPAPTITGSVDAYFRYNFNDPKSGGPLNDLNNYTSFTNSQNSFQLGMASIRADHSFGKASATIDLGFGTRAEEFSYGDPAHPTLFAVKQAYVSYAVSSKFKLTVGKWATHIGYEVTDAYLNRNYSMDYMFSYGPFSHTGLKADIGLGAKSALMLGVASTTDHVADTSSRKYAIGQFSTGTSNDKVKFYLNYQGSYGGAYSVTQFDAVLTAAITSKFSIGYNGTVQTLKPEGMSSASWWGSAVYLTADPTTSFGITLRAEYFDNKKAVVAAPATSIFDVTLSPNFRVGNLTIIPELRLDAGKDEIFEKSDDSPTKTTVTGILAATYHF</sequence>
<comment type="caution">
    <text evidence="2">The sequence shown here is derived from an EMBL/GenBank/DDBJ whole genome shotgun (WGS) entry which is preliminary data.</text>
</comment>
<evidence type="ECO:0000313" key="2">
    <source>
        <dbReference type="EMBL" id="KAA9038116.1"/>
    </source>
</evidence>
<gene>
    <name evidence="2" type="ORF">FW778_15280</name>
</gene>
<reference evidence="2 3" key="1">
    <citation type="submission" date="2019-09" db="EMBL/GenBank/DDBJ databases">
        <title>Draft genome sequence of Ginsengibacter sp. BR5-29.</title>
        <authorList>
            <person name="Im W.-T."/>
        </authorList>
    </citation>
    <scope>NUCLEOTIDE SEQUENCE [LARGE SCALE GENOMIC DNA]</scope>
    <source>
        <strain evidence="2 3">BR5-29</strain>
    </source>
</reference>
<feature type="chain" id="PRO_5023897463" evidence="1">
    <location>
        <begin position="21"/>
        <end position="357"/>
    </location>
</feature>
<evidence type="ECO:0000313" key="3">
    <source>
        <dbReference type="Proteomes" id="UP000326903"/>
    </source>
</evidence>
<evidence type="ECO:0000256" key="1">
    <source>
        <dbReference type="SAM" id="SignalP"/>
    </source>
</evidence>